<organism evidence="6 7">
    <name type="scientific">Meripilus lineatus</name>
    <dbReference type="NCBI Taxonomy" id="2056292"/>
    <lineage>
        <taxon>Eukaryota</taxon>
        <taxon>Fungi</taxon>
        <taxon>Dikarya</taxon>
        <taxon>Basidiomycota</taxon>
        <taxon>Agaricomycotina</taxon>
        <taxon>Agaricomycetes</taxon>
        <taxon>Polyporales</taxon>
        <taxon>Meripilaceae</taxon>
        <taxon>Meripilus</taxon>
    </lineage>
</organism>
<gene>
    <name evidence="6" type="ORF">NLI96_g683</name>
</gene>
<accession>A0AAD5YJ17</accession>
<evidence type="ECO:0000256" key="5">
    <source>
        <dbReference type="SAM" id="MobiDB-lite"/>
    </source>
</evidence>
<dbReference type="GO" id="GO:0006406">
    <property type="term" value="P:mRNA export from nucleus"/>
    <property type="evidence" value="ECO:0007669"/>
    <property type="project" value="TreeGrafter"/>
</dbReference>
<dbReference type="PANTHER" id="PTHR13375:SF3">
    <property type="entry name" value="THO COMPLEX SUBUNIT 5 HOMOLOG"/>
    <property type="match status" value="1"/>
</dbReference>
<comment type="caution">
    <text evidence="6">The sequence shown here is derived from an EMBL/GenBank/DDBJ whole genome shotgun (WGS) entry which is preliminary data.</text>
</comment>
<evidence type="ECO:0000256" key="1">
    <source>
        <dbReference type="ARBA" id="ARBA00004123"/>
    </source>
</evidence>
<feature type="region of interest" description="Disordered" evidence="5">
    <location>
        <begin position="261"/>
        <end position="327"/>
    </location>
</feature>
<evidence type="ECO:0000256" key="4">
    <source>
        <dbReference type="SAM" id="Coils"/>
    </source>
</evidence>
<keyword evidence="3" id="KW-0539">Nucleus</keyword>
<feature type="region of interest" description="Disordered" evidence="5">
    <location>
        <begin position="219"/>
        <end position="245"/>
    </location>
</feature>
<evidence type="ECO:0000313" key="7">
    <source>
        <dbReference type="Proteomes" id="UP001212997"/>
    </source>
</evidence>
<reference evidence="6" key="1">
    <citation type="submission" date="2022-07" db="EMBL/GenBank/DDBJ databases">
        <title>Genome Sequence of Physisporinus lineatus.</title>
        <authorList>
            <person name="Buettner E."/>
        </authorList>
    </citation>
    <scope>NUCLEOTIDE SEQUENCE</scope>
    <source>
        <strain evidence="6">VT162</strain>
    </source>
</reference>
<dbReference type="GO" id="GO:0000445">
    <property type="term" value="C:THO complex part of transcription export complex"/>
    <property type="evidence" value="ECO:0007669"/>
    <property type="project" value="TreeGrafter"/>
</dbReference>
<feature type="compositionally biased region" description="Polar residues" evidence="5">
    <location>
        <begin position="261"/>
        <end position="271"/>
    </location>
</feature>
<dbReference type="GO" id="GO:0003729">
    <property type="term" value="F:mRNA binding"/>
    <property type="evidence" value="ECO:0007669"/>
    <property type="project" value="TreeGrafter"/>
</dbReference>
<keyword evidence="7" id="KW-1185">Reference proteome</keyword>
<dbReference type="Pfam" id="PF09766">
    <property type="entry name" value="FmiP_Thoc5"/>
    <property type="match status" value="1"/>
</dbReference>
<dbReference type="Proteomes" id="UP001212997">
    <property type="component" value="Unassembled WGS sequence"/>
</dbReference>
<protein>
    <submittedName>
        <fullName evidence="6">Uncharacterized protein</fullName>
    </submittedName>
</protein>
<proteinExistence type="inferred from homology"/>
<evidence type="ECO:0000256" key="2">
    <source>
        <dbReference type="ARBA" id="ARBA00008044"/>
    </source>
</evidence>
<feature type="coiled-coil region" evidence="4">
    <location>
        <begin position="71"/>
        <end position="98"/>
    </location>
</feature>
<keyword evidence="4" id="KW-0175">Coiled coil</keyword>
<sequence length="327" mass="37213">MESQSIALPPPSDTVVENLQDLVSSSYLNHDSSSVQIRAGALFARLKALNRSANAATRAHKQITADARLEMDQTYLSLQNLQYEKRHLEREIEKCRQFAGALAHVSFLRSNSDRSVYQDIPLYSLEEYVQRAPEELRTEDVLSNEHALMLNRLNFELSERQRLERTQKELLRQKEDLLKESKSLLTVMDNVKVQVDSLMKVRPFRSSLLFSCISTPVEYSSATTGSNRRPEKSFRPGPITSLKRHTSPKLISRTQNLSLHAVTRSPSFVTSERTEPPLTHTHNHTPSRYPATPIDIDYSPPPVSHLTWTQTNFHDHENPDSHSTSGS</sequence>
<comment type="subcellular location">
    <subcellularLocation>
        <location evidence="1">Nucleus</location>
    </subcellularLocation>
</comment>
<name>A0AAD5YJ17_9APHY</name>
<dbReference type="EMBL" id="JANAWD010000012">
    <property type="protein sequence ID" value="KAJ3491436.1"/>
    <property type="molecule type" value="Genomic_DNA"/>
</dbReference>
<evidence type="ECO:0000256" key="3">
    <source>
        <dbReference type="ARBA" id="ARBA00023242"/>
    </source>
</evidence>
<dbReference type="PANTHER" id="PTHR13375">
    <property type="entry name" value="FMS INTERACTING PROTEIN"/>
    <property type="match status" value="1"/>
</dbReference>
<dbReference type="InterPro" id="IPR019163">
    <property type="entry name" value="THO_Thoc5"/>
</dbReference>
<dbReference type="AlphaFoldDB" id="A0AAD5YJ17"/>
<evidence type="ECO:0000313" key="6">
    <source>
        <dbReference type="EMBL" id="KAJ3491436.1"/>
    </source>
</evidence>
<feature type="coiled-coil region" evidence="4">
    <location>
        <begin position="153"/>
        <end position="180"/>
    </location>
</feature>
<comment type="similarity">
    <text evidence="2">Belongs to the THOC5 family.</text>
</comment>